<name>A0ABR7WJT6_9ACTN</name>
<proteinExistence type="predicted"/>
<dbReference type="Gene3D" id="3.40.430.10">
    <property type="entry name" value="Dihydrofolate Reductase, subunit A"/>
    <property type="match status" value="1"/>
</dbReference>
<keyword evidence="3" id="KW-1185">Reference proteome</keyword>
<evidence type="ECO:0000313" key="2">
    <source>
        <dbReference type="EMBL" id="MBD1322049.1"/>
    </source>
</evidence>
<dbReference type="InterPro" id="IPR002734">
    <property type="entry name" value="RibDG_C"/>
</dbReference>
<accession>A0ABR7WJT6</accession>
<reference evidence="2 3" key="1">
    <citation type="submission" date="2020-09" db="EMBL/GenBank/DDBJ databases">
        <title>Novel species in genus Gordonia.</title>
        <authorList>
            <person name="Zhang G."/>
        </authorList>
    </citation>
    <scope>NUCLEOTIDE SEQUENCE [LARGE SCALE GENOMIC DNA]</scope>
    <source>
        <strain evidence="2 3">ON-33</strain>
    </source>
</reference>
<dbReference type="InterPro" id="IPR050765">
    <property type="entry name" value="Riboflavin_Biosynth_HTPR"/>
</dbReference>
<evidence type="ECO:0000313" key="3">
    <source>
        <dbReference type="Proteomes" id="UP000602395"/>
    </source>
</evidence>
<comment type="caution">
    <text evidence="2">The sequence shown here is derived from an EMBL/GenBank/DDBJ whole genome shotgun (WGS) entry which is preliminary data.</text>
</comment>
<protein>
    <submittedName>
        <fullName evidence="2">Dihydrofolate reductase</fullName>
    </submittedName>
</protein>
<dbReference type="SUPFAM" id="SSF53597">
    <property type="entry name" value="Dihydrofolate reductase-like"/>
    <property type="match status" value="1"/>
</dbReference>
<dbReference type="Proteomes" id="UP000602395">
    <property type="component" value="Unassembled WGS sequence"/>
</dbReference>
<dbReference type="RefSeq" id="WP_190268459.1">
    <property type="nucleotide sequence ID" value="NZ_BAABAD010000004.1"/>
</dbReference>
<dbReference type="PANTHER" id="PTHR38011">
    <property type="entry name" value="DIHYDROFOLATE REDUCTASE FAMILY PROTEIN (AFU_ORTHOLOGUE AFUA_8G06820)"/>
    <property type="match status" value="1"/>
</dbReference>
<dbReference type="PANTHER" id="PTHR38011:SF11">
    <property type="entry name" value="2,5-DIAMINO-6-RIBOSYLAMINO-4(3H)-PYRIMIDINONE 5'-PHOSPHATE REDUCTASE"/>
    <property type="match status" value="1"/>
</dbReference>
<sequence length="186" mass="20548">MNTSPRFRYYTATTLDGYLADENDSLDWLLTQPIDDDGAMNYGAFISEVGCVVMGATTYRWLLDHEVVDGKPWPYDMPCFVFTHRDPTPVAESIRIVSGTPGEHHSTLVDAAAGKDIWIVGGGDLAAQFAEAGLLDEVLVSIAPVTLGAGRPLFPRRFDLELQTVERNRAFVCARYRVVGPREPAR</sequence>
<organism evidence="2 3">
    <name type="scientific">Gordonia hankookensis</name>
    <dbReference type="NCBI Taxonomy" id="589403"/>
    <lineage>
        <taxon>Bacteria</taxon>
        <taxon>Bacillati</taxon>
        <taxon>Actinomycetota</taxon>
        <taxon>Actinomycetes</taxon>
        <taxon>Mycobacteriales</taxon>
        <taxon>Gordoniaceae</taxon>
        <taxon>Gordonia</taxon>
    </lineage>
</organism>
<dbReference type="InterPro" id="IPR024072">
    <property type="entry name" value="DHFR-like_dom_sf"/>
</dbReference>
<dbReference type="Pfam" id="PF01872">
    <property type="entry name" value="RibD_C"/>
    <property type="match status" value="1"/>
</dbReference>
<feature type="domain" description="Bacterial bifunctional deaminase-reductase C-terminal" evidence="1">
    <location>
        <begin position="11"/>
        <end position="157"/>
    </location>
</feature>
<evidence type="ECO:0000259" key="1">
    <source>
        <dbReference type="Pfam" id="PF01872"/>
    </source>
</evidence>
<dbReference type="EMBL" id="JACWMS010000005">
    <property type="protein sequence ID" value="MBD1322049.1"/>
    <property type="molecule type" value="Genomic_DNA"/>
</dbReference>
<gene>
    <name evidence="2" type="ORF">IDF66_20935</name>
</gene>